<gene>
    <name evidence="1" type="ORF">Tcan_15031</name>
</gene>
<sequence>MPYIFSVAEEEDELVCSVHYDLAKKKVVYLLPYDNLIVSDANFRKFYSDPSFCGFILARISPAVLSACPDDVYTVEDTIIDRFIFIYGPDPCDWKLSEDIAVLLVAYIGFLPKCKCYNAESHGTKLFNESALLDDSHLEPQRVNETAWCYDEMHWHDERHWKYRSGEVTASVPEVLAICGELSLVGTKYRCVQLEDGYVCCCRSEGENACNGAKRFYAQFDETSMGSTTTPPDWEDELIFREEILHPNY</sequence>
<dbReference type="Proteomes" id="UP000031036">
    <property type="component" value="Unassembled WGS sequence"/>
</dbReference>
<accession>A0A0B2W112</accession>
<evidence type="ECO:0000313" key="2">
    <source>
        <dbReference type="Proteomes" id="UP000031036"/>
    </source>
</evidence>
<proteinExistence type="predicted"/>
<comment type="caution">
    <text evidence="1">The sequence shown here is derived from an EMBL/GenBank/DDBJ whole genome shotgun (WGS) entry which is preliminary data.</text>
</comment>
<name>A0A0B2W112_TOXCA</name>
<keyword evidence="2" id="KW-1185">Reference proteome</keyword>
<dbReference type="EMBL" id="JPKZ01000438">
    <property type="protein sequence ID" value="KHN87334.1"/>
    <property type="molecule type" value="Genomic_DNA"/>
</dbReference>
<reference evidence="1 2" key="1">
    <citation type="submission" date="2014-11" db="EMBL/GenBank/DDBJ databases">
        <title>Genetic blueprint of the zoonotic pathogen Toxocara canis.</title>
        <authorList>
            <person name="Zhu X.-Q."/>
            <person name="Korhonen P.K."/>
            <person name="Cai H."/>
            <person name="Young N.D."/>
            <person name="Nejsum P."/>
            <person name="von Samson-Himmelstjerna G."/>
            <person name="Boag P.R."/>
            <person name="Tan P."/>
            <person name="Li Q."/>
            <person name="Min J."/>
            <person name="Yang Y."/>
            <person name="Wang X."/>
            <person name="Fang X."/>
            <person name="Hall R.S."/>
            <person name="Hofmann A."/>
            <person name="Sternberg P.W."/>
            <person name="Jex A.R."/>
            <person name="Gasser R.B."/>
        </authorList>
    </citation>
    <scope>NUCLEOTIDE SEQUENCE [LARGE SCALE GENOMIC DNA]</scope>
    <source>
        <strain evidence="1">PN_DK_2014</strain>
    </source>
</reference>
<dbReference type="AlphaFoldDB" id="A0A0B2W112"/>
<evidence type="ECO:0000313" key="1">
    <source>
        <dbReference type="EMBL" id="KHN87334.1"/>
    </source>
</evidence>
<organism evidence="1 2">
    <name type="scientific">Toxocara canis</name>
    <name type="common">Canine roundworm</name>
    <dbReference type="NCBI Taxonomy" id="6265"/>
    <lineage>
        <taxon>Eukaryota</taxon>
        <taxon>Metazoa</taxon>
        <taxon>Ecdysozoa</taxon>
        <taxon>Nematoda</taxon>
        <taxon>Chromadorea</taxon>
        <taxon>Rhabditida</taxon>
        <taxon>Spirurina</taxon>
        <taxon>Ascaridomorpha</taxon>
        <taxon>Ascaridoidea</taxon>
        <taxon>Toxocaridae</taxon>
        <taxon>Toxocara</taxon>
    </lineage>
</organism>
<protein>
    <submittedName>
        <fullName evidence="1">Uncharacterized protein</fullName>
    </submittedName>
</protein>